<dbReference type="GO" id="GO:0005524">
    <property type="term" value="F:ATP binding"/>
    <property type="evidence" value="ECO:0007669"/>
    <property type="project" value="UniProtKB-KW"/>
</dbReference>
<dbReference type="InterPro" id="IPR050267">
    <property type="entry name" value="Anti-sigma-factor_SerPK"/>
</dbReference>
<feature type="domain" description="Histidine kinase/HSP90-like ATPase" evidence="2">
    <location>
        <begin position="22"/>
        <end position="125"/>
    </location>
</feature>
<reference evidence="3 4" key="1">
    <citation type="submission" date="2020-09" db="EMBL/GenBank/DDBJ databases">
        <title>Biosynthesis of the nuclear factor of activated T cells inhibitor NFAT-133 and its congeners in Streptomyces pactum.</title>
        <authorList>
            <person name="Zhou W."/>
            <person name="Posri P."/>
            <person name="Abugrain M.E."/>
            <person name="Weisberg A.J."/>
            <person name="Chang J.H."/>
            <person name="Mahmud T."/>
        </authorList>
    </citation>
    <scope>NUCLEOTIDE SEQUENCE [LARGE SCALE GENOMIC DNA]</scope>
    <source>
        <strain evidence="3 4">ATCC 27456</strain>
    </source>
</reference>
<dbReference type="SUPFAM" id="SSF55874">
    <property type="entry name" value="ATPase domain of HSP90 chaperone/DNA topoisomerase II/histidine kinase"/>
    <property type="match status" value="1"/>
</dbReference>
<evidence type="ECO:0000313" key="3">
    <source>
        <dbReference type="EMBL" id="MBH5333601.1"/>
    </source>
</evidence>
<sequence>MLRPTSVGGTRLGLRHERFQLPAHGASVAAARRRVRSRLPGWGFGAEVCDAAELVMSELFTNALVHTGTDQILCVIRADDSAGRAVYVEVADQGGGPVGPTARRAGADEESGRGLMLVCALAEAWGDRPAGAGHGRVVWARLRAD</sequence>
<dbReference type="CDD" id="cd16936">
    <property type="entry name" value="HATPase_RsbW-like"/>
    <property type="match status" value="1"/>
</dbReference>
<dbReference type="InterPro" id="IPR036890">
    <property type="entry name" value="HATPase_C_sf"/>
</dbReference>
<keyword evidence="1" id="KW-0723">Serine/threonine-protein kinase</keyword>
<accession>A0ABS0NEL5</accession>
<keyword evidence="3" id="KW-0547">Nucleotide-binding</keyword>
<dbReference type="Proteomes" id="UP000807371">
    <property type="component" value="Unassembled WGS sequence"/>
</dbReference>
<dbReference type="EMBL" id="JACYXC010000001">
    <property type="protein sequence ID" value="MBH5333601.1"/>
    <property type="molecule type" value="Genomic_DNA"/>
</dbReference>
<organism evidence="3 4">
    <name type="scientific">Streptomyces pactum</name>
    <dbReference type="NCBI Taxonomy" id="68249"/>
    <lineage>
        <taxon>Bacteria</taxon>
        <taxon>Bacillati</taxon>
        <taxon>Actinomycetota</taxon>
        <taxon>Actinomycetes</taxon>
        <taxon>Kitasatosporales</taxon>
        <taxon>Streptomycetaceae</taxon>
        <taxon>Streptomyces</taxon>
    </lineage>
</organism>
<gene>
    <name evidence="3" type="ORF">IHE55_01775</name>
</gene>
<dbReference type="InterPro" id="IPR003594">
    <property type="entry name" value="HATPase_dom"/>
</dbReference>
<dbReference type="Pfam" id="PF13581">
    <property type="entry name" value="HATPase_c_2"/>
    <property type="match status" value="1"/>
</dbReference>
<protein>
    <submittedName>
        <fullName evidence="3">ATP-binding protein</fullName>
    </submittedName>
</protein>
<keyword evidence="1" id="KW-0418">Kinase</keyword>
<evidence type="ECO:0000313" key="4">
    <source>
        <dbReference type="Proteomes" id="UP000807371"/>
    </source>
</evidence>
<name>A0ABS0NEL5_9ACTN</name>
<evidence type="ECO:0000256" key="1">
    <source>
        <dbReference type="ARBA" id="ARBA00022527"/>
    </source>
</evidence>
<proteinExistence type="predicted"/>
<dbReference type="PANTHER" id="PTHR35526:SF3">
    <property type="entry name" value="ANTI-SIGMA-F FACTOR RSBW"/>
    <property type="match status" value="1"/>
</dbReference>
<dbReference type="Gene3D" id="3.30.565.10">
    <property type="entry name" value="Histidine kinase-like ATPase, C-terminal domain"/>
    <property type="match status" value="1"/>
</dbReference>
<evidence type="ECO:0000259" key="2">
    <source>
        <dbReference type="Pfam" id="PF13581"/>
    </source>
</evidence>
<keyword evidence="1" id="KW-0808">Transferase</keyword>
<keyword evidence="4" id="KW-1185">Reference proteome</keyword>
<dbReference type="PANTHER" id="PTHR35526">
    <property type="entry name" value="ANTI-SIGMA-F FACTOR RSBW-RELATED"/>
    <property type="match status" value="1"/>
</dbReference>
<comment type="caution">
    <text evidence="3">The sequence shown here is derived from an EMBL/GenBank/DDBJ whole genome shotgun (WGS) entry which is preliminary data.</text>
</comment>
<keyword evidence="3" id="KW-0067">ATP-binding</keyword>